<protein>
    <submittedName>
        <fullName evidence="2">Uncharacterized protein</fullName>
    </submittedName>
</protein>
<dbReference type="PROSITE" id="PS51318">
    <property type="entry name" value="TAT"/>
    <property type="match status" value="1"/>
</dbReference>
<evidence type="ECO:0000256" key="1">
    <source>
        <dbReference type="SAM" id="SignalP"/>
    </source>
</evidence>
<accession>A0A919RL48</accession>
<evidence type="ECO:0000313" key="3">
    <source>
        <dbReference type="Proteomes" id="UP000606172"/>
    </source>
</evidence>
<dbReference type="RefSeq" id="WP_204030855.1">
    <property type="nucleotide sequence ID" value="NZ_BOOW01000038.1"/>
</dbReference>
<feature type="chain" id="PRO_5038077252" evidence="1">
    <location>
        <begin position="36"/>
        <end position="172"/>
    </location>
</feature>
<keyword evidence="3" id="KW-1185">Reference proteome</keyword>
<organism evidence="2 3">
    <name type="scientific">Sinosporangium siamense</name>
    <dbReference type="NCBI Taxonomy" id="1367973"/>
    <lineage>
        <taxon>Bacteria</taxon>
        <taxon>Bacillati</taxon>
        <taxon>Actinomycetota</taxon>
        <taxon>Actinomycetes</taxon>
        <taxon>Streptosporangiales</taxon>
        <taxon>Streptosporangiaceae</taxon>
        <taxon>Sinosporangium</taxon>
    </lineage>
</organism>
<proteinExistence type="predicted"/>
<feature type="signal peptide" evidence="1">
    <location>
        <begin position="1"/>
        <end position="35"/>
    </location>
</feature>
<dbReference type="Proteomes" id="UP000606172">
    <property type="component" value="Unassembled WGS sequence"/>
</dbReference>
<reference evidence="2" key="1">
    <citation type="submission" date="2021-01" db="EMBL/GenBank/DDBJ databases">
        <title>Whole genome shotgun sequence of Sinosporangium siamense NBRC 109515.</title>
        <authorList>
            <person name="Komaki H."/>
            <person name="Tamura T."/>
        </authorList>
    </citation>
    <scope>NUCLEOTIDE SEQUENCE</scope>
    <source>
        <strain evidence="2">NBRC 109515</strain>
    </source>
</reference>
<evidence type="ECO:0000313" key="2">
    <source>
        <dbReference type="EMBL" id="GII95826.1"/>
    </source>
</evidence>
<gene>
    <name evidence="2" type="ORF">Ssi02_60570</name>
</gene>
<name>A0A919RL48_9ACTN</name>
<dbReference type="EMBL" id="BOOW01000038">
    <property type="protein sequence ID" value="GII95826.1"/>
    <property type="molecule type" value="Genomic_DNA"/>
</dbReference>
<dbReference type="InterPro" id="IPR006311">
    <property type="entry name" value="TAT_signal"/>
</dbReference>
<comment type="caution">
    <text evidence="2">The sequence shown here is derived from an EMBL/GenBank/DDBJ whole genome shotgun (WGS) entry which is preliminary data.</text>
</comment>
<sequence length="172" mass="17038">MDKERSFSRRKALRAGAVAAAAAAAATGINATANAASAAAPPAAAGGRADLARVVKVDGARLVVDAPASAAGVQAVRTAEQVPLVGFPAGFVPRPGDLVSVVDSWPGKAVAAVPVCHWVTGVAKALPGGGFSVDGQRIAATALLDGQANTRLRVCLLDTELPTAQVLATRAA</sequence>
<dbReference type="AlphaFoldDB" id="A0A919RL48"/>
<keyword evidence="1" id="KW-0732">Signal</keyword>